<dbReference type="FunFam" id="2.60.40.10:FF:000139">
    <property type="entry name" value="Protein kinase AMP-activated non-catalytic subunit beta 1"/>
    <property type="match status" value="1"/>
</dbReference>
<keyword evidence="5" id="KW-0443">Lipid metabolism</keyword>
<feature type="region of interest" description="Disordered" evidence="8">
    <location>
        <begin position="202"/>
        <end position="221"/>
    </location>
</feature>
<reference evidence="10" key="2">
    <citation type="submission" date="2022-06" db="UniProtKB">
        <authorList>
            <consortium name="EnsemblMetazoa"/>
        </authorList>
    </citation>
    <scope>IDENTIFICATION</scope>
    <source>
        <strain evidence="10">p50T (Dazao)</strain>
    </source>
</reference>
<dbReference type="InterPro" id="IPR037256">
    <property type="entry name" value="ASC_dom_sf"/>
</dbReference>
<dbReference type="CDD" id="cd02859">
    <property type="entry name" value="E_set_AMPKbeta_like_N"/>
    <property type="match status" value="1"/>
</dbReference>
<feature type="compositionally biased region" description="Polar residues" evidence="8">
    <location>
        <begin position="202"/>
        <end position="214"/>
    </location>
</feature>
<evidence type="ECO:0000256" key="7">
    <source>
        <dbReference type="ARBA" id="ARBA00040010"/>
    </source>
</evidence>
<evidence type="ECO:0000313" key="11">
    <source>
        <dbReference type="Proteomes" id="UP000005204"/>
    </source>
</evidence>
<feature type="compositionally biased region" description="Basic and acidic residues" evidence="8">
    <location>
        <begin position="31"/>
        <end position="52"/>
    </location>
</feature>
<evidence type="ECO:0000256" key="2">
    <source>
        <dbReference type="ARBA" id="ARBA00022516"/>
    </source>
</evidence>
<feature type="domain" description="Association with the SNF1 complex (ASC)" evidence="9">
    <location>
        <begin position="202"/>
        <end position="292"/>
    </location>
</feature>
<dbReference type="InterPro" id="IPR013783">
    <property type="entry name" value="Ig-like_fold"/>
</dbReference>
<dbReference type="SMART" id="SM01010">
    <property type="entry name" value="AMPKBI"/>
    <property type="match status" value="1"/>
</dbReference>
<evidence type="ECO:0000313" key="10">
    <source>
        <dbReference type="EnsemblMetazoa" id="XP_021205705.1"/>
    </source>
</evidence>
<keyword evidence="3" id="KW-0597">Phosphoprotein</keyword>
<organism evidence="10 11">
    <name type="scientific">Bombyx mori</name>
    <name type="common">Silk moth</name>
    <dbReference type="NCBI Taxonomy" id="7091"/>
    <lineage>
        <taxon>Eukaryota</taxon>
        <taxon>Metazoa</taxon>
        <taxon>Ecdysozoa</taxon>
        <taxon>Arthropoda</taxon>
        <taxon>Hexapoda</taxon>
        <taxon>Insecta</taxon>
        <taxon>Pterygota</taxon>
        <taxon>Neoptera</taxon>
        <taxon>Endopterygota</taxon>
        <taxon>Lepidoptera</taxon>
        <taxon>Glossata</taxon>
        <taxon>Ditrysia</taxon>
        <taxon>Bombycoidea</taxon>
        <taxon>Bombycidae</taxon>
        <taxon>Bombycinae</taxon>
        <taxon>Bombyx</taxon>
    </lineage>
</organism>
<dbReference type="GO" id="GO:0005737">
    <property type="term" value="C:cytoplasm"/>
    <property type="evidence" value="ECO:0007669"/>
    <property type="project" value="TreeGrafter"/>
</dbReference>
<dbReference type="PANTHER" id="PTHR10343">
    <property type="entry name" value="5'-AMP-ACTIVATED PROTEIN KINASE , BETA SUBUNIT"/>
    <property type="match status" value="1"/>
</dbReference>
<dbReference type="InterPro" id="IPR032640">
    <property type="entry name" value="AMPK1_CBM"/>
</dbReference>
<sequence length="292" mass="32818">MGNAGSNQPKEWHKDANKSPDHDQGPSSPAKEGEAFTFDKKLDDDRSSRDDDNNIEDGAPYYTKAVPESDIEYTEQRERSNTLTDGSKIVDDIKVLPTVFKWEGGGKQVFISGTFTDWKTIPMVKSHGDFVTIIDLPEGEHQYKYFVDGEWRHDPTVVDNGDQVQNSKVIDNGMGSKNNLVTVKMSDFEVFQALAKDSEGIHSSAQTEYSQEIPQSKPWEKVSGPPILPPHLLQVILNKDTPLSCEPTLLPEPNHVMLNHLYALSIKDGVMVLSATHRYRKKYVTTLLYKPI</sequence>
<feature type="compositionally biased region" description="Basic and acidic residues" evidence="8">
    <location>
        <begin position="10"/>
        <end position="24"/>
    </location>
</feature>
<feature type="region of interest" description="Disordered" evidence="8">
    <location>
        <begin position="1"/>
        <end position="67"/>
    </location>
</feature>
<evidence type="ECO:0000256" key="1">
    <source>
        <dbReference type="ARBA" id="ARBA00010926"/>
    </source>
</evidence>
<dbReference type="SUPFAM" id="SSF81296">
    <property type="entry name" value="E set domains"/>
    <property type="match status" value="1"/>
</dbReference>
<dbReference type="AlphaFoldDB" id="A0A8R2HN34"/>
<evidence type="ECO:0000256" key="6">
    <source>
        <dbReference type="ARBA" id="ARBA00025180"/>
    </source>
</evidence>
<dbReference type="EnsemblMetazoa" id="XM_021350030.2">
    <property type="protein sequence ID" value="XP_021205705.1"/>
    <property type="gene ID" value="LOC100126177"/>
</dbReference>
<comment type="similarity">
    <text evidence="1">Belongs to the 5'-AMP-activated protein kinase beta subunit family.</text>
</comment>
<gene>
    <name evidence="10" type="primary">100126177</name>
</gene>
<dbReference type="Pfam" id="PF16561">
    <property type="entry name" value="AMPK1_CBM"/>
    <property type="match status" value="1"/>
</dbReference>
<dbReference type="SUPFAM" id="SSF160219">
    <property type="entry name" value="AMPKBI-like"/>
    <property type="match status" value="1"/>
</dbReference>
<name>A0A8R2HN34_BOMMO</name>
<accession>A0A8R2HN34</accession>
<evidence type="ECO:0000256" key="5">
    <source>
        <dbReference type="ARBA" id="ARBA00023098"/>
    </source>
</evidence>
<dbReference type="GO" id="GO:0005634">
    <property type="term" value="C:nucleus"/>
    <property type="evidence" value="ECO:0007669"/>
    <property type="project" value="TreeGrafter"/>
</dbReference>
<dbReference type="GO" id="GO:0019901">
    <property type="term" value="F:protein kinase binding"/>
    <property type="evidence" value="ECO:0007669"/>
    <property type="project" value="TreeGrafter"/>
</dbReference>
<evidence type="ECO:0000259" key="9">
    <source>
        <dbReference type="SMART" id="SM01010"/>
    </source>
</evidence>
<dbReference type="GO" id="GO:0007165">
    <property type="term" value="P:signal transduction"/>
    <property type="evidence" value="ECO:0007669"/>
    <property type="project" value="TreeGrafter"/>
</dbReference>
<dbReference type="InterPro" id="IPR050827">
    <property type="entry name" value="CRP1_MDG1_kinase"/>
</dbReference>
<dbReference type="InterPro" id="IPR014756">
    <property type="entry name" value="Ig_E-set"/>
</dbReference>
<dbReference type="GO" id="GO:0031588">
    <property type="term" value="C:nucleotide-activated protein kinase complex"/>
    <property type="evidence" value="ECO:0007669"/>
    <property type="project" value="TreeGrafter"/>
</dbReference>
<reference evidence="11" key="1">
    <citation type="journal article" date="2008" name="Insect Biochem. Mol. Biol.">
        <title>The genome of a lepidopteran model insect, the silkworm Bombyx mori.</title>
        <authorList>
            <consortium name="International Silkworm Genome Consortium"/>
        </authorList>
    </citation>
    <scope>NUCLEOTIDE SEQUENCE [LARGE SCALE GENOMIC DNA]</scope>
    <source>
        <strain evidence="11">p50T</strain>
    </source>
</reference>
<dbReference type="InterPro" id="IPR006828">
    <property type="entry name" value="ASC_dom"/>
</dbReference>
<dbReference type="GO" id="GO:0006631">
    <property type="term" value="P:fatty acid metabolic process"/>
    <property type="evidence" value="ECO:0007669"/>
    <property type="project" value="UniProtKB-KW"/>
</dbReference>
<evidence type="ECO:0000256" key="4">
    <source>
        <dbReference type="ARBA" id="ARBA00022832"/>
    </source>
</evidence>
<keyword evidence="2" id="KW-0444">Lipid biosynthesis</keyword>
<comment type="function">
    <text evidence="6">Non-catalytic subunit of AMP-activated protein kinase (AMPK), an energy sensor protein kinase that plays a key role in regulating cellular energy metabolism. In response to reduction of intracellular ATP levels, AMPK activates energy-producing pathways and inhibits energy-consuming processes: inhibits protein, carbohydrate and lipid biosynthesis, as well as cell growth and proliferation. AMPK acts via direct phosphorylation of metabolic enzymes, and by longer-term effects via phosphorylation of transcription regulators. Also acts as a regulator of cellular polarity by remodeling the actin cytoskeleton; probably by indirectly activating myosin. Beta non-catalytic subunit acts as a scaffold on which the AMPK complex assembles, via its C-terminus that bridges alpha (PRKAA1 or PRKAA2) and gamma subunits (PRKAG1, PRKAG2 or PRKAG3).</text>
</comment>
<evidence type="ECO:0000256" key="3">
    <source>
        <dbReference type="ARBA" id="ARBA00022553"/>
    </source>
</evidence>
<protein>
    <recommendedName>
        <fullName evidence="7">5'-AMP-activated protein kinase subunit beta-1</fullName>
    </recommendedName>
</protein>
<evidence type="ECO:0000256" key="8">
    <source>
        <dbReference type="SAM" id="MobiDB-lite"/>
    </source>
</evidence>
<dbReference type="Pfam" id="PF04739">
    <property type="entry name" value="AMPKBI"/>
    <property type="match status" value="1"/>
</dbReference>
<keyword evidence="4" id="KW-0276">Fatty acid metabolism</keyword>
<dbReference type="PANTHER" id="PTHR10343:SF84">
    <property type="entry name" value="5'-AMP-ACTIVATED PROTEIN KINASE SUBUNIT BETA-1"/>
    <property type="match status" value="1"/>
</dbReference>
<keyword evidence="11" id="KW-1185">Reference proteome</keyword>
<dbReference type="Gene3D" id="6.20.250.60">
    <property type="match status" value="1"/>
</dbReference>
<dbReference type="Proteomes" id="UP000005204">
    <property type="component" value="Unassembled WGS sequence"/>
</dbReference>
<dbReference type="Gene3D" id="2.60.40.10">
    <property type="entry name" value="Immunoglobulins"/>
    <property type="match status" value="1"/>
</dbReference>
<proteinExistence type="inferred from homology"/>